<accession>A0A5N6VMZ8</accession>
<dbReference type="AlphaFoldDB" id="A0A5N6VMZ8"/>
<gene>
    <name evidence="1" type="ORF">BDV41DRAFT_579927</name>
</gene>
<dbReference type="EMBL" id="ML738359">
    <property type="protein sequence ID" value="KAE8309954.1"/>
    <property type="molecule type" value="Genomic_DNA"/>
</dbReference>
<protein>
    <submittedName>
        <fullName evidence="1">Uncharacterized protein</fullName>
    </submittedName>
</protein>
<dbReference type="Proteomes" id="UP000325433">
    <property type="component" value="Unassembled WGS sequence"/>
</dbReference>
<keyword evidence="2" id="KW-1185">Reference proteome</keyword>
<evidence type="ECO:0000313" key="2">
    <source>
        <dbReference type="Proteomes" id="UP000325433"/>
    </source>
</evidence>
<organism evidence="1 2">
    <name type="scientific">Aspergillus transmontanensis</name>
    <dbReference type="NCBI Taxonomy" id="1034304"/>
    <lineage>
        <taxon>Eukaryota</taxon>
        <taxon>Fungi</taxon>
        <taxon>Dikarya</taxon>
        <taxon>Ascomycota</taxon>
        <taxon>Pezizomycotina</taxon>
        <taxon>Eurotiomycetes</taxon>
        <taxon>Eurotiomycetidae</taxon>
        <taxon>Eurotiales</taxon>
        <taxon>Aspergillaceae</taxon>
        <taxon>Aspergillus</taxon>
        <taxon>Aspergillus subgen. Circumdati</taxon>
    </lineage>
</organism>
<reference evidence="2" key="1">
    <citation type="submission" date="2019-04" db="EMBL/GenBank/DDBJ databases">
        <title>Friends and foes A comparative genomics studyof 23 Aspergillus species from section Flavi.</title>
        <authorList>
            <consortium name="DOE Joint Genome Institute"/>
            <person name="Kjaerbolling I."/>
            <person name="Vesth T."/>
            <person name="Frisvad J.C."/>
            <person name="Nybo J.L."/>
            <person name="Theobald S."/>
            <person name="Kildgaard S."/>
            <person name="Isbrandt T."/>
            <person name="Kuo A."/>
            <person name="Sato A."/>
            <person name="Lyhne E.K."/>
            <person name="Kogle M.E."/>
            <person name="Wiebenga A."/>
            <person name="Kun R.S."/>
            <person name="Lubbers R.J."/>
            <person name="Makela M.R."/>
            <person name="Barry K."/>
            <person name="Chovatia M."/>
            <person name="Clum A."/>
            <person name="Daum C."/>
            <person name="Haridas S."/>
            <person name="He G."/>
            <person name="LaButti K."/>
            <person name="Lipzen A."/>
            <person name="Mondo S."/>
            <person name="Riley R."/>
            <person name="Salamov A."/>
            <person name="Simmons B.A."/>
            <person name="Magnuson J.K."/>
            <person name="Henrissat B."/>
            <person name="Mortensen U.H."/>
            <person name="Larsen T.O."/>
            <person name="Devries R.P."/>
            <person name="Grigoriev I.V."/>
            <person name="Machida M."/>
            <person name="Baker S.E."/>
            <person name="Andersen M.R."/>
        </authorList>
    </citation>
    <scope>NUCLEOTIDE SEQUENCE [LARGE SCALE GENOMIC DNA]</scope>
    <source>
        <strain evidence="2">CBS 130015</strain>
    </source>
</reference>
<evidence type="ECO:0000313" key="1">
    <source>
        <dbReference type="EMBL" id="KAE8309954.1"/>
    </source>
</evidence>
<proteinExistence type="predicted"/>
<name>A0A5N6VMZ8_9EURO</name>
<sequence length="104" mass="11385">MAATVERRSRPQVTVNLDDQKDGVVNSYTTGDEINDNVAVTANEDVIIDALQITFEGTSDTTVEPPGTIINRTAATHCFLRLRQASPSHRPFTPAIYLEYTSSS</sequence>